<comment type="subcellular location">
    <subcellularLocation>
        <location evidence="1">Cell membrane</location>
        <topology evidence="1">Multi-pass membrane protein</topology>
    </subcellularLocation>
</comment>
<evidence type="ECO:0000313" key="11">
    <source>
        <dbReference type="Proteomes" id="UP000603141"/>
    </source>
</evidence>
<feature type="chain" id="PRO_5037258031" evidence="8">
    <location>
        <begin position="24"/>
        <end position="201"/>
    </location>
</feature>
<feature type="signal peptide" evidence="8">
    <location>
        <begin position="1"/>
        <end position="23"/>
    </location>
</feature>
<organism evidence="10 11">
    <name type="scientific">Luteolibacter pohnpeiensis</name>
    <dbReference type="NCBI Taxonomy" id="454153"/>
    <lineage>
        <taxon>Bacteria</taxon>
        <taxon>Pseudomonadati</taxon>
        <taxon>Verrucomicrobiota</taxon>
        <taxon>Verrucomicrobiia</taxon>
        <taxon>Verrucomicrobiales</taxon>
        <taxon>Verrucomicrobiaceae</taxon>
        <taxon>Luteolibacter</taxon>
    </lineage>
</organism>
<evidence type="ECO:0000259" key="9">
    <source>
        <dbReference type="Pfam" id="PF03458"/>
    </source>
</evidence>
<dbReference type="PANTHER" id="PTHR30506">
    <property type="entry name" value="INNER MEMBRANE PROTEIN"/>
    <property type="match status" value="1"/>
</dbReference>
<keyword evidence="3" id="KW-1003">Cell membrane</keyword>
<keyword evidence="5 7" id="KW-1133">Transmembrane helix</keyword>
<dbReference type="InterPro" id="IPR005115">
    <property type="entry name" value="Gly_transporter"/>
</dbReference>
<keyword evidence="8" id="KW-0732">Signal</keyword>
<dbReference type="GO" id="GO:0005886">
    <property type="term" value="C:plasma membrane"/>
    <property type="evidence" value="ECO:0007669"/>
    <property type="project" value="UniProtKB-SubCell"/>
</dbReference>
<reference evidence="10" key="1">
    <citation type="submission" date="2021-01" db="EMBL/GenBank/DDBJ databases">
        <title>Modified the classification status of verrucomicrobia.</title>
        <authorList>
            <person name="Feng X."/>
        </authorList>
    </citation>
    <scope>NUCLEOTIDE SEQUENCE</scope>
    <source>
        <strain evidence="10">KCTC 22041</strain>
    </source>
</reference>
<dbReference type="AlphaFoldDB" id="A0A934S423"/>
<dbReference type="EMBL" id="JAENIJ010000006">
    <property type="protein sequence ID" value="MBK1881927.1"/>
    <property type="molecule type" value="Genomic_DNA"/>
</dbReference>
<evidence type="ECO:0000256" key="7">
    <source>
        <dbReference type="SAM" id="Phobius"/>
    </source>
</evidence>
<evidence type="ECO:0000256" key="8">
    <source>
        <dbReference type="SAM" id="SignalP"/>
    </source>
</evidence>
<comment type="similarity">
    <text evidence="2">Belongs to the UPF0126 family.</text>
</comment>
<feature type="domain" description="Glycine transporter" evidence="9">
    <location>
        <begin position="4"/>
        <end position="77"/>
    </location>
</feature>
<dbReference type="RefSeq" id="WP_200268544.1">
    <property type="nucleotide sequence ID" value="NZ_JAENIJ010000006.1"/>
</dbReference>
<comment type="caution">
    <text evidence="10">The sequence shown here is derived from an EMBL/GenBank/DDBJ whole genome shotgun (WGS) entry which is preliminary data.</text>
</comment>
<keyword evidence="4 7" id="KW-0812">Transmembrane</keyword>
<feature type="transmembrane region" description="Helical" evidence="7">
    <location>
        <begin position="147"/>
        <end position="165"/>
    </location>
</feature>
<dbReference type="Proteomes" id="UP000603141">
    <property type="component" value="Unassembled WGS sequence"/>
</dbReference>
<keyword evidence="6 7" id="KW-0472">Membrane</keyword>
<gene>
    <name evidence="10" type="ORF">JIN85_05845</name>
</gene>
<feature type="transmembrane region" description="Helical" evidence="7">
    <location>
        <begin position="87"/>
        <end position="107"/>
    </location>
</feature>
<evidence type="ECO:0000256" key="1">
    <source>
        <dbReference type="ARBA" id="ARBA00004651"/>
    </source>
</evidence>
<evidence type="ECO:0000313" key="10">
    <source>
        <dbReference type="EMBL" id="MBK1881927.1"/>
    </source>
</evidence>
<accession>A0A934S423</accession>
<evidence type="ECO:0000256" key="6">
    <source>
        <dbReference type="ARBA" id="ARBA00023136"/>
    </source>
</evidence>
<evidence type="ECO:0000256" key="4">
    <source>
        <dbReference type="ARBA" id="ARBA00022692"/>
    </source>
</evidence>
<evidence type="ECO:0000256" key="5">
    <source>
        <dbReference type="ARBA" id="ARBA00022989"/>
    </source>
</evidence>
<evidence type="ECO:0000256" key="2">
    <source>
        <dbReference type="ARBA" id="ARBA00008193"/>
    </source>
</evidence>
<feature type="transmembrane region" description="Helical" evidence="7">
    <location>
        <begin position="114"/>
        <end position="135"/>
    </location>
</feature>
<dbReference type="Pfam" id="PF03458">
    <property type="entry name" value="Gly_transporter"/>
    <property type="match status" value="2"/>
</dbReference>
<name>A0A934S423_9BACT</name>
<dbReference type="PANTHER" id="PTHR30506:SF3">
    <property type="entry name" value="UPF0126 INNER MEMBRANE PROTEIN YADS-RELATED"/>
    <property type="match status" value="1"/>
</dbReference>
<evidence type="ECO:0000256" key="3">
    <source>
        <dbReference type="ARBA" id="ARBA00022475"/>
    </source>
</evidence>
<feature type="transmembrane region" description="Helical" evidence="7">
    <location>
        <begin position="30"/>
        <end position="50"/>
    </location>
</feature>
<feature type="transmembrane region" description="Helical" evidence="7">
    <location>
        <begin position="62"/>
        <end position="81"/>
    </location>
</feature>
<proteinExistence type="inferred from homology"/>
<keyword evidence="11" id="KW-1185">Reference proteome</keyword>
<protein>
    <submittedName>
        <fullName evidence="10">Trimeric intracellular cation channel family protein</fullName>
    </submittedName>
</protein>
<feature type="transmembrane region" description="Helical" evidence="7">
    <location>
        <begin position="172"/>
        <end position="190"/>
    </location>
</feature>
<feature type="domain" description="Glycine transporter" evidence="9">
    <location>
        <begin position="90"/>
        <end position="163"/>
    </location>
</feature>
<sequence>MIYALDLIAVAVFAASGTLAAMAANMDPVGIFVLASVTAIGGGTIRDLLLGRHPIFWIKDPAPLFVIIGSAIFTVAWTQLLPVPQHALLTADALGLALFAITGAQIAEVKGCSPLVVILMGTLTGSGGGVIRDVLTARVPLLLRADIYASAAVAGIVVYLVLRAIPKLSQAAMVSGIAVVAITRLLAVAFDLSLPALGMPK</sequence>